<dbReference type="Proteomes" id="UP000316331">
    <property type="component" value="Unassembled WGS sequence"/>
</dbReference>
<dbReference type="AlphaFoldDB" id="A0A543FHA6"/>
<sequence length="285" mass="32320">MTRIHGPGPQRGTDIPDRKPWRRVQTSVHQTCGLSVQRPRIGRLTMEPMGRDPVEPLAARFARLVGPAWAVAAFVACPVRADASRLRSRPTPCRETHSFRKRGDAFVVMAGFRTKWRDAPQHLALLLHRRYHSAVCVVVNKCGSTQRVTRCIQTARHLFYERGETCRVACCLVCCPASGLGPVIVLIDKRIGWFRRIGRQGDRVVGTRPVAELLHHPIDRRRISMVNAQGLACYMVDATAVHIQFQAPFTHTGWQLTTEYVEAFHVVPRAVFFRLNSSLHYRQCE</sequence>
<evidence type="ECO:0000313" key="3">
    <source>
        <dbReference type="Proteomes" id="UP000316331"/>
    </source>
</evidence>
<dbReference type="EMBL" id="VFPG01000001">
    <property type="protein sequence ID" value="TQM33248.1"/>
    <property type="molecule type" value="Genomic_DNA"/>
</dbReference>
<reference evidence="2 3" key="1">
    <citation type="submission" date="2019-06" db="EMBL/GenBank/DDBJ databases">
        <title>Sequencing the genomes of 1000 actinobacteria strains.</title>
        <authorList>
            <person name="Klenk H.-P."/>
        </authorList>
    </citation>
    <scope>NUCLEOTIDE SEQUENCE [LARGE SCALE GENOMIC DNA]</scope>
    <source>
        <strain evidence="2 3">DSM 103495</strain>
    </source>
</reference>
<evidence type="ECO:0000256" key="1">
    <source>
        <dbReference type="SAM" id="MobiDB-lite"/>
    </source>
</evidence>
<proteinExistence type="predicted"/>
<accession>A0A543FHA6</accession>
<keyword evidence="3" id="KW-1185">Reference proteome</keyword>
<feature type="region of interest" description="Disordered" evidence="1">
    <location>
        <begin position="1"/>
        <end position="24"/>
    </location>
</feature>
<protein>
    <submittedName>
        <fullName evidence="2">Uncharacterized protein</fullName>
    </submittedName>
</protein>
<organism evidence="2 3">
    <name type="scientific">Nocardia bhagyanarayanae</name>
    <dbReference type="NCBI Taxonomy" id="1215925"/>
    <lineage>
        <taxon>Bacteria</taxon>
        <taxon>Bacillati</taxon>
        <taxon>Actinomycetota</taxon>
        <taxon>Actinomycetes</taxon>
        <taxon>Mycobacteriales</taxon>
        <taxon>Nocardiaceae</taxon>
        <taxon>Nocardia</taxon>
    </lineage>
</organism>
<name>A0A543FHA6_9NOCA</name>
<comment type="caution">
    <text evidence="2">The sequence shown here is derived from an EMBL/GenBank/DDBJ whole genome shotgun (WGS) entry which is preliminary data.</text>
</comment>
<evidence type="ECO:0000313" key="2">
    <source>
        <dbReference type="EMBL" id="TQM33248.1"/>
    </source>
</evidence>
<gene>
    <name evidence="2" type="ORF">FB390_4967</name>
</gene>